<keyword evidence="2" id="KW-0597">Phosphoprotein</keyword>
<evidence type="ECO:0000313" key="5">
    <source>
        <dbReference type="Proteomes" id="UP000659223"/>
    </source>
</evidence>
<keyword evidence="1" id="KW-0596">Phosphopantetheine</keyword>
<dbReference type="InterPro" id="IPR006162">
    <property type="entry name" value="Ppantetheine_attach_site"/>
</dbReference>
<dbReference type="PROSITE" id="PS50075">
    <property type="entry name" value="CARRIER"/>
    <property type="match status" value="1"/>
</dbReference>
<dbReference type="InterPro" id="IPR009081">
    <property type="entry name" value="PP-bd_ACP"/>
</dbReference>
<dbReference type="EMBL" id="BMUT01000009">
    <property type="protein sequence ID" value="GGX91724.1"/>
    <property type="molecule type" value="Genomic_DNA"/>
</dbReference>
<dbReference type="InterPro" id="IPR036736">
    <property type="entry name" value="ACP-like_sf"/>
</dbReference>
<feature type="domain" description="Carrier" evidence="3">
    <location>
        <begin position="3"/>
        <end position="81"/>
    </location>
</feature>
<evidence type="ECO:0000256" key="1">
    <source>
        <dbReference type="ARBA" id="ARBA00022450"/>
    </source>
</evidence>
<dbReference type="SUPFAM" id="SSF47336">
    <property type="entry name" value="ACP-like"/>
    <property type="match status" value="1"/>
</dbReference>
<keyword evidence="5" id="KW-1185">Reference proteome</keyword>
<evidence type="ECO:0000259" key="3">
    <source>
        <dbReference type="PROSITE" id="PS50075"/>
    </source>
</evidence>
<protein>
    <submittedName>
        <fullName evidence="4">Actinorhodin polyketide synthase acyl carrier protein</fullName>
    </submittedName>
</protein>
<evidence type="ECO:0000256" key="2">
    <source>
        <dbReference type="ARBA" id="ARBA00022553"/>
    </source>
</evidence>
<comment type="caution">
    <text evidence="4">The sequence shown here is derived from an EMBL/GenBank/DDBJ whole genome shotgun (WGS) entry which is preliminary data.</text>
</comment>
<sequence length="87" mass="9346">MAHMTVDDVRRILVECAGVDDSIDINGDISDRPFDELGYDSLALMESAAQIKQEFGVVVPDDELVEAETPRALIDLVNGLVTEAAAA</sequence>
<gene>
    <name evidence="4" type="ORF">GCM10010324_41720</name>
</gene>
<name>A0ABQ2YS21_9ACTN</name>
<dbReference type="SMART" id="SM00823">
    <property type="entry name" value="PKS_PP"/>
    <property type="match status" value="1"/>
</dbReference>
<dbReference type="InterPro" id="IPR020806">
    <property type="entry name" value="PKS_PP-bd"/>
</dbReference>
<dbReference type="PROSITE" id="PS00012">
    <property type="entry name" value="PHOSPHOPANTETHEINE"/>
    <property type="match status" value="1"/>
</dbReference>
<evidence type="ECO:0000313" key="4">
    <source>
        <dbReference type="EMBL" id="GGX91724.1"/>
    </source>
</evidence>
<accession>A0ABQ2YS21</accession>
<dbReference type="Proteomes" id="UP000659223">
    <property type="component" value="Unassembled WGS sequence"/>
</dbReference>
<dbReference type="RefSeq" id="WP_190023245.1">
    <property type="nucleotide sequence ID" value="NZ_BMUT01000009.1"/>
</dbReference>
<reference evidence="5" key="1">
    <citation type="journal article" date="2019" name="Int. J. Syst. Evol. Microbiol.">
        <title>The Global Catalogue of Microorganisms (GCM) 10K type strain sequencing project: providing services to taxonomists for standard genome sequencing and annotation.</title>
        <authorList>
            <consortium name="The Broad Institute Genomics Platform"/>
            <consortium name="The Broad Institute Genome Sequencing Center for Infectious Disease"/>
            <person name="Wu L."/>
            <person name="Ma J."/>
        </authorList>
    </citation>
    <scope>NUCLEOTIDE SEQUENCE [LARGE SCALE GENOMIC DNA]</scope>
    <source>
        <strain evidence="5">JCM 4586</strain>
    </source>
</reference>
<dbReference type="Pfam" id="PF00550">
    <property type="entry name" value="PP-binding"/>
    <property type="match status" value="1"/>
</dbReference>
<organism evidence="4 5">
    <name type="scientific">Streptomyces hiroshimensis</name>
    <dbReference type="NCBI Taxonomy" id="66424"/>
    <lineage>
        <taxon>Bacteria</taxon>
        <taxon>Bacillati</taxon>
        <taxon>Actinomycetota</taxon>
        <taxon>Actinomycetes</taxon>
        <taxon>Kitasatosporales</taxon>
        <taxon>Streptomycetaceae</taxon>
        <taxon>Streptomyces</taxon>
    </lineage>
</organism>
<proteinExistence type="predicted"/>
<dbReference type="Gene3D" id="1.10.1200.10">
    <property type="entry name" value="ACP-like"/>
    <property type="match status" value="1"/>
</dbReference>